<dbReference type="EMBL" id="JPWH01000002">
    <property type="protein sequence ID" value="RCK53798.1"/>
    <property type="molecule type" value="Genomic_DNA"/>
</dbReference>
<dbReference type="RefSeq" id="WP_114087217.1">
    <property type="nucleotide sequence ID" value="NZ_JPWH01000002.1"/>
</dbReference>
<gene>
    <name evidence="1" type="ORF">TH25_04700</name>
</gene>
<name>A0A367XJS6_9PROT</name>
<sequence>MSDMPCQPAIDNAKPVDLASHTLHVPKPGTDWPKWLNRFLKGVNDFIDHLAGCLVRRKNKLRVDDLTNSQRADIGLAPRQYERDTRDLRNHRYLVRF</sequence>
<dbReference type="Proteomes" id="UP000252517">
    <property type="component" value="Unassembled WGS sequence"/>
</dbReference>
<organism evidence="1 2">
    <name type="scientific">Thalassospira profundimaris</name>
    <dbReference type="NCBI Taxonomy" id="502049"/>
    <lineage>
        <taxon>Bacteria</taxon>
        <taxon>Pseudomonadati</taxon>
        <taxon>Pseudomonadota</taxon>
        <taxon>Alphaproteobacteria</taxon>
        <taxon>Rhodospirillales</taxon>
        <taxon>Thalassospiraceae</taxon>
        <taxon>Thalassospira</taxon>
    </lineage>
</organism>
<proteinExistence type="predicted"/>
<comment type="caution">
    <text evidence="1">The sequence shown here is derived from an EMBL/GenBank/DDBJ whole genome shotgun (WGS) entry which is preliminary data.</text>
</comment>
<accession>A0A367XJS6</accession>
<dbReference type="OrthoDB" id="7861975at2"/>
<evidence type="ECO:0000313" key="2">
    <source>
        <dbReference type="Proteomes" id="UP000252517"/>
    </source>
</evidence>
<evidence type="ECO:0000313" key="1">
    <source>
        <dbReference type="EMBL" id="RCK53798.1"/>
    </source>
</evidence>
<dbReference type="AlphaFoldDB" id="A0A367XJS6"/>
<reference evidence="1 2" key="1">
    <citation type="submission" date="2014-07" db="EMBL/GenBank/DDBJ databases">
        <title>Draft genome sequence of Thalassospira profundimaris S25-3-2.</title>
        <authorList>
            <person name="Lai Q."/>
            <person name="Shao Z."/>
        </authorList>
    </citation>
    <scope>NUCLEOTIDE SEQUENCE [LARGE SCALE GENOMIC DNA]</scope>
    <source>
        <strain evidence="1 2">S25-3-2</strain>
    </source>
</reference>
<protein>
    <recommendedName>
        <fullName evidence="3">DUF1127 domain-containing protein</fullName>
    </recommendedName>
</protein>
<evidence type="ECO:0008006" key="3">
    <source>
        <dbReference type="Google" id="ProtNLM"/>
    </source>
</evidence>